<name>A0AAJ7JAP7_9HYME</name>
<sequence>MATPKKDILGRMRLDVFILAHLERSNRIGNIKTNMKKKSKSEYTVDYVRAQLDILEKEWDGVQSRHACLIASATPEQREKLSYFKAKHMDDYERVFHETAGYIYEQIRTLERQEAQEARAASGEYAGQGHTTYRASAVTNNPTLSDAQRLQYLKAALEGDALRTVSTLELTNENFSIAWATLEKRYNNPRLIQTSWFKKVFHLKPVKHDNIESITQITIGLQQALDALPKLGVPVDQVGPFLVFYISSQFDEELLAEWEQTFDDARKFPAFNEMMCFLENKVSAIFAAKDMHNKPNSSKSEKKKVRSHATNVETRARESTSYCSFCQQQHRITDCNEFRQRDAQGRYFWIRANNMCTRCLSEGRTLPSCRSTIVCDKCGASHHTLLHCERKTRPLKGKQDTPRRDDRGGKKEHRNAPNSRRELQAASSKQPVSMHCDKTADQPKGINSVLLATALIRVYGPNGKSRYARALLNQGSEMSFISADLAN</sequence>
<feature type="compositionally biased region" description="Basic and acidic residues" evidence="1">
    <location>
        <begin position="390"/>
        <end position="409"/>
    </location>
</feature>
<dbReference type="Pfam" id="PF03564">
    <property type="entry name" value="DUF1759"/>
    <property type="match status" value="1"/>
</dbReference>
<evidence type="ECO:0000313" key="2">
    <source>
        <dbReference type="Proteomes" id="UP000694925"/>
    </source>
</evidence>
<organism evidence="2 3">
    <name type="scientific">Ceratina calcarata</name>
    <dbReference type="NCBI Taxonomy" id="156304"/>
    <lineage>
        <taxon>Eukaryota</taxon>
        <taxon>Metazoa</taxon>
        <taxon>Ecdysozoa</taxon>
        <taxon>Arthropoda</taxon>
        <taxon>Hexapoda</taxon>
        <taxon>Insecta</taxon>
        <taxon>Pterygota</taxon>
        <taxon>Neoptera</taxon>
        <taxon>Endopterygota</taxon>
        <taxon>Hymenoptera</taxon>
        <taxon>Apocrita</taxon>
        <taxon>Aculeata</taxon>
        <taxon>Apoidea</taxon>
        <taxon>Anthophila</taxon>
        <taxon>Apidae</taxon>
        <taxon>Ceratina</taxon>
        <taxon>Zadontomerus</taxon>
    </lineage>
</organism>
<protein>
    <submittedName>
        <fullName evidence="3">Uncharacterized protein LOC108630014</fullName>
    </submittedName>
</protein>
<dbReference type="PANTHER" id="PTHR47331">
    <property type="entry name" value="PHD-TYPE DOMAIN-CONTAINING PROTEIN"/>
    <property type="match status" value="1"/>
</dbReference>
<dbReference type="InterPro" id="IPR005312">
    <property type="entry name" value="DUF1759"/>
</dbReference>
<proteinExistence type="predicted"/>
<dbReference type="KEGG" id="ccal:108630014"/>
<dbReference type="RefSeq" id="XP_017888550.1">
    <property type="nucleotide sequence ID" value="XM_018033061.1"/>
</dbReference>
<dbReference type="PANTHER" id="PTHR47331:SF5">
    <property type="entry name" value="RIBONUCLEASE H"/>
    <property type="match status" value="1"/>
</dbReference>
<reference evidence="3" key="1">
    <citation type="submission" date="2025-08" db="UniProtKB">
        <authorList>
            <consortium name="RefSeq"/>
        </authorList>
    </citation>
    <scope>IDENTIFICATION</scope>
    <source>
        <tissue evidence="3">Whole body</tissue>
    </source>
</reference>
<dbReference type="Proteomes" id="UP000694925">
    <property type="component" value="Unplaced"/>
</dbReference>
<gene>
    <name evidence="3" type="primary">LOC108630014</name>
</gene>
<feature type="region of interest" description="Disordered" evidence="1">
    <location>
        <begin position="390"/>
        <end position="440"/>
    </location>
</feature>
<evidence type="ECO:0000256" key="1">
    <source>
        <dbReference type="SAM" id="MobiDB-lite"/>
    </source>
</evidence>
<accession>A0AAJ7JAP7</accession>
<keyword evidence="2" id="KW-1185">Reference proteome</keyword>
<dbReference type="GeneID" id="108630014"/>
<evidence type="ECO:0000313" key="3">
    <source>
        <dbReference type="RefSeq" id="XP_017888550.1"/>
    </source>
</evidence>
<dbReference type="AlphaFoldDB" id="A0AAJ7JAP7"/>